<dbReference type="Proteomes" id="UP001626536">
    <property type="component" value="Chromosome"/>
</dbReference>
<comment type="subunit">
    <text evidence="2">Associates exclusively with 100S ribosomes, which are dimers of 70S ribosomes.</text>
</comment>
<keyword evidence="8" id="KW-1185">Reference proteome</keyword>
<keyword evidence="1 4" id="KW-0810">Translation regulation</keyword>
<comment type="function">
    <text evidence="4">Required for dimerization of active 70S ribosomes into 100S ribosomes in stationary phase; 100S ribosomes are translationally inactive and sometimes present during exponential growth.</text>
</comment>
<dbReference type="Gene3D" id="3.30.160.100">
    <property type="entry name" value="Ribosome hibernation promotion factor-like"/>
    <property type="match status" value="1"/>
</dbReference>
<comment type="similarity">
    <text evidence="4">Belongs to the HPF/YfiA ribosome-associated protein family. Long HPF subfamily.</text>
</comment>
<dbReference type="InterPro" id="IPR032528">
    <property type="entry name" value="Ribosom_S30AE_C"/>
</dbReference>
<dbReference type="Gene3D" id="3.30.505.50">
    <property type="entry name" value="Sigma 54 modulation/S30EA ribosomal protein, C-terminal domain"/>
    <property type="match status" value="1"/>
</dbReference>
<name>A0ABZ0HQW6_9HYPH</name>
<dbReference type="InterPro" id="IPR050574">
    <property type="entry name" value="HPF/YfiA_ribosome-assoc"/>
</dbReference>
<protein>
    <recommendedName>
        <fullName evidence="3 4">Ribosome hibernation promoting factor</fullName>
        <shortName evidence="4">HPF</shortName>
    </recommendedName>
</protein>
<feature type="region of interest" description="Disordered" evidence="5">
    <location>
        <begin position="85"/>
        <end position="134"/>
    </location>
</feature>
<dbReference type="InterPro" id="IPR034694">
    <property type="entry name" value="HPF_long/plastid"/>
</dbReference>
<dbReference type="Pfam" id="PF16321">
    <property type="entry name" value="Ribosom_S30AE_C"/>
    <property type="match status" value="1"/>
</dbReference>
<dbReference type="PANTHER" id="PTHR33231:SF1">
    <property type="entry name" value="30S RIBOSOMAL PROTEIN"/>
    <property type="match status" value="1"/>
</dbReference>
<feature type="compositionally biased region" description="Basic and acidic residues" evidence="5">
    <location>
        <begin position="97"/>
        <end position="107"/>
    </location>
</feature>
<keyword evidence="4" id="KW-0963">Cytoplasm</keyword>
<dbReference type="InterPro" id="IPR036567">
    <property type="entry name" value="RHF-like"/>
</dbReference>
<evidence type="ECO:0000313" key="8">
    <source>
        <dbReference type="Proteomes" id="UP001626536"/>
    </source>
</evidence>
<evidence type="ECO:0000256" key="5">
    <source>
        <dbReference type="SAM" id="MobiDB-lite"/>
    </source>
</evidence>
<dbReference type="EMBL" id="CP136862">
    <property type="protein sequence ID" value="WOJ89211.1"/>
    <property type="molecule type" value="Genomic_DNA"/>
</dbReference>
<gene>
    <name evidence="7" type="primary">raiA</name>
    <name evidence="4" type="synonym">hpf</name>
    <name evidence="7" type="ORF">RZS28_15595</name>
</gene>
<proteinExistence type="inferred from homology"/>
<feature type="domain" description="Sigma 54 modulation/S30EA ribosomal protein C-terminal" evidence="6">
    <location>
        <begin position="152"/>
        <end position="204"/>
    </location>
</feature>
<comment type="subunit">
    <text evidence="4">Interacts with 100S ribosomes.</text>
</comment>
<dbReference type="NCBIfam" id="TIGR00741">
    <property type="entry name" value="yfiA"/>
    <property type="match status" value="1"/>
</dbReference>
<feature type="compositionally biased region" description="Basic residues" evidence="5">
    <location>
        <begin position="85"/>
        <end position="96"/>
    </location>
</feature>
<dbReference type="CDD" id="cd00552">
    <property type="entry name" value="RaiA"/>
    <property type="match status" value="1"/>
</dbReference>
<accession>A0ABZ0HQW6</accession>
<dbReference type="SUPFAM" id="SSF69754">
    <property type="entry name" value="Ribosome binding protein Y (YfiA homologue)"/>
    <property type="match status" value="1"/>
</dbReference>
<dbReference type="InterPro" id="IPR003489">
    <property type="entry name" value="RHF/RaiA"/>
</dbReference>
<organism evidence="7 8">
    <name type="scientific">Methylocapsa polymorpha</name>
    <dbReference type="NCBI Taxonomy" id="3080828"/>
    <lineage>
        <taxon>Bacteria</taxon>
        <taxon>Pseudomonadati</taxon>
        <taxon>Pseudomonadota</taxon>
        <taxon>Alphaproteobacteria</taxon>
        <taxon>Hyphomicrobiales</taxon>
        <taxon>Beijerinckiaceae</taxon>
        <taxon>Methylocapsa</taxon>
    </lineage>
</organism>
<comment type="subcellular location">
    <subcellularLocation>
        <location evidence="4">Cytoplasm</location>
    </subcellularLocation>
</comment>
<dbReference type="HAMAP" id="MF_00839">
    <property type="entry name" value="HPF"/>
    <property type="match status" value="1"/>
</dbReference>
<sequence length="211" mass="22720">MTLRVSGKNLDIGDALRTYVQTRIDAAVSKYAAGPIIGHVTIEPEGSGYRTDCTLHLNSGATLQADAKAREPYASFDRAADKIEKRVRRHKKRRSDHHAVPRLEEQTLRPAPSANGASNGAVSDEPAGSEAAAPQGRKLLASGESTPPGLNPAIIAEPSSAFREMTVSSAVMELDLTNAPVVVFRHAFDGRTNVVYRRPDGNIGWIDPNRT</sequence>
<dbReference type="InterPro" id="IPR038416">
    <property type="entry name" value="Ribosom_S30AE_C_sf"/>
</dbReference>
<dbReference type="PANTHER" id="PTHR33231">
    <property type="entry name" value="30S RIBOSOMAL PROTEIN"/>
    <property type="match status" value="1"/>
</dbReference>
<evidence type="ECO:0000256" key="4">
    <source>
        <dbReference type="HAMAP-Rule" id="MF_00839"/>
    </source>
</evidence>
<evidence type="ECO:0000313" key="7">
    <source>
        <dbReference type="EMBL" id="WOJ89211.1"/>
    </source>
</evidence>
<evidence type="ECO:0000259" key="6">
    <source>
        <dbReference type="Pfam" id="PF16321"/>
    </source>
</evidence>
<dbReference type="RefSeq" id="WP_407338654.1">
    <property type="nucleotide sequence ID" value="NZ_CP136862.1"/>
</dbReference>
<evidence type="ECO:0000256" key="3">
    <source>
        <dbReference type="ARBA" id="ARBA00041148"/>
    </source>
</evidence>
<evidence type="ECO:0000256" key="2">
    <source>
        <dbReference type="ARBA" id="ARBA00038695"/>
    </source>
</evidence>
<dbReference type="Pfam" id="PF02482">
    <property type="entry name" value="Ribosomal_S30AE"/>
    <property type="match status" value="1"/>
</dbReference>
<evidence type="ECO:0000256" key="1">
    <source>
        <dbReference type="ARBA" id="ARBA00022845"/>
    </source>
</evidence>
<reference evidence="7 8" key="1">
    <citation type="submission" date="2023-10" db="EMBL/GenBank/DDBJ databases">
        <title>Novel methanotroph of the genus Methylocapsa from a subarctic wetland.</title>
        <authorList>
            <person name="Belova S.E."/>
            <person name="Oshkin I.Y."/>
            <person name="Miroshnikov K."/>
            <person name="Dedysh S.N."/>
        </authorList>
    </citation>
    <scope>NUCLEOTIDE SEQUENCE [LARGE SCALE GENOMIC DNA]</scope>
    <source>
        <strain evidence="7 8">RX1</strain>
    </source>
</reference>